<dbReference type="InterPro" id="IPR011162">
    <property type="entry name" value="MHC_I/II-like_Ag-recog"/>
</dbReference>
<dbReference type="InterPro" id="IPR007110">
    <property type="entry name" value="Ig-like_dom"/>
</dbReference>
<feature type="transmembrane region" description="Helical" evidence="5">
    <location>
        <begin position="219"/>
        <end position="237"/>
    </location>
</feature>
<evidence type="ECO:0000313" key="8">
    <source>
        <dbReference type="EMBL" id="KAL0985410.1"/>
    </source>
</evidence>
<dbReference type="PROSITE" id="PS50835">
    <property type="entry name" value="IG_LIKE"/>
    <property type="match status" value="1"/>
</dbReference>
<evidence type="ECO:0000256" key="4">
    <source>
        <dbReference type="ARBA" id="ARBA00023180"/>
    </source>
</evidence>
<dbReference type="SUPFAM" id="SSF48726">
    <property type="entry name" value="Immunoglobulin"/>
    <property type="match status" value="1"/>
</dbReference>
<feature type="chain" id="PRO_5044825652" description="Ig-like domain-containing protein" evidence="6">
    <location>
        <begin position="24"/>
        <end position="267"/>
    </location>
</feature>
<gene>
    <name evidence="8" type="ORF">UPYG_G00156520</name>
</gene>
<dbReference type="InterPro" id="IPR003597">
    <property type="entry name" value="Ig_C1-set"/>
</dbReference>
<evidence type="ECO:0000259" key="7">
    <source>
        <dbReference type="PROSITE" id="PS50835"/>
    </source>
</evidence>
<reference evidence="8 9" key="1">
    <citation type="submission" date="2024-06" db="EMBL/GenBank/DDBJ databases">
        <authorList>
            <person name="Pan Q."/>
            <person name="Wen M."/>
            <person name="Jouanno E."/>
            <person name="Zahm M."/>
            <person name="Klopp C."/>
            <person name="Cabau C."/>
            <person name="Louis A."/>
            <person name="Berthelot C."/>
            <person name="Parey E."/>
            <person name="Roest Crollius H."/>
            <person name="Montfort J."/>
            <person name="Robinson-Rechavi M."/>
            <person name="Bouchez O."/>
            <person name="Lampietro C."/>
            <person name="Lopez Roques C."/>
            <person name="Donnadieu C."/>
            <person name="Postlethwait J."/>
            <person name="Bobe J."/>
            <person name="Verreycken H."/>
            <person name="Guiguen Y."/>
        </authorList>
    </citation>
    <scope>NUCLEOTIDE SEQUENCE [LARGE SCALE GENOMIC DNA]</scope>
    <source>
        <strain evidence="8">Up_M1</strain>
        <tissue evidence="8">Testis</tissue>
    </source>
</reference>
<evidence type="ECO:0000256" key="6">
    <source>
        <dbReference type="SAM" id="SignalP"/>
    </source>
</evidence>
<evidence type="ECO:0000256" key="3">
    <source>
        <dbReference type="ARBA" id="ARBA00022989"/>
    </source>
</evidence>
<protein>
    <recommendedName>
        <fullName evidence="7">Ig-like domain-containing protein</fullName>
    </recommendedName>
</protein>
<dbReference type="InterPro" id="IPR014745">
    <property type="entry name" value="MHC_II_a/b_N"/>
</dbReference>
<feature type="signal peptide" evidence="6">
    <location>
        <begin position="1"/>
        <end position="23"/>
    </location>
</feature>
<dbReference type="InterPro" id="IPR036179">
    <property type="entry name" value="Ig-like_dom_sf"/>
</dbReference>
<evidence type="ECO:0000313" key="9">
    <source>
        <dbReference type="Proteomes" id="UP001557470"/>
    </source>
</evidence>
<evidence type="ECO:0000256" key="1">
    <source>
        <dbReference type="ARBA" id="ARBA00004479"/>
    </source>
</evidence>
<dbReference type="Gene3D" id="3.10.320.10">
    <property type="entry name" value="Class II Histocompatibility Antigen, M Beta Chain, Chain B, domain 1"/>
    <property type="match status" value="1"/>
</dbReference>
<dbReference type="InterPro" id="IPR013783">
    <property type="entry name" value="Ig-like_fold"/>
</dbReference>
<dbReference type="AlphaFoldDB" id="A0ABD0WYA5"/>
<proteinExistence type="predicted"/>
<keyword evidence="3 5" id="KW-1133">Transmembrane helix</keyword>
<dbReference type="Pfam" id="PF07654">
    <property type="entry name" value="C1-set"/>
    <property type="match status" value="1"/>
</dbReference>
<dbReference type="InterPro" id="IPR050160">
    <property type="entry name" value="MHC/Immunoglobulin"/>
</dbReference>
<dbReference type="SMART" id="SM00407">
    <property type="entry name" value="IGc1"/>
    <property type="match status" value="1"/>
</dbReference>
<dbReference type="Proteomes" id="UP001557470">
    <property type="component" value="Unassembled WGS sequence"/>
</dbReference>
<keyword evidence="2 5" id="KW-0812">Transmembrane</keyword>
<name>A0ABD0WYA5_UMBPY</name>
<dbReference type="Gene3D" id="2.60.40.10">
    <property type="entry name" value="Immunoglobulins"/>
    <property type="match status" value="1"/>
</dbReference>
<sequence>MAVLNFSCIHLALLFFLYGVVYCLDGGFAKHNDKCHFRGNDELEYSEEIYFNKEMWLWYNSTTDIWKGDTTYGMEIANDLNNEPSKHVTRNILKYILCVENGERLYGYLHNYTVQPNVRLRSEEPASSRHSAMLVCSAYDFYPKTIIITWLRNGQVVTSDVSSTGELANGDWSYQIHSHLEYTPTPGEKISCRVEHYSLPEPQLYDWDPSIPTSEKSKIAIGASGLLLGLVFLLAGLRHYMKNRIGHRQDGPVSASAEQPLLTPLLM</sequence>
<comment type="subcellular location">
    <subcellularLocation>
        <location evidence="1">Membrane</location>
        <topology evidence="1">Single-pass type I membrane protein</topology>
    </subcellularLocation>
</comment>
<comment type="caution">
    <text evidence="8">The sequence shown here is derived from an EMBL/GenBank/DDBJ whole genome shotgun (WGS) entry which is preliminary data.</text>
</comment>
<feature type="domain" description="Ig-like" evidence="7">
    <location>
        <begin position="116"/>
        <end position="196"/>
    </location>
</feature>
<keyword evidence="6" id="KW-0732">Signal</keyword>
<dbReference type="GO" id="GO:0016020">
    <property type="term" value="C:membrane"/>
    <property type="evidence" value="ECO:0007669"/>
    <property type="project" value="UniProtKB-SubCell"/>
</dbReference>
<evidence type="ECO:0000256" key="5">
    <source>
        <dbReference type="SAM" id="Phobius"/>
    </source>
</evidence>
<accession>A0ABD0WYA5</accession>
<dbReference type="PANTHER" id="PTHR19944:SF99">
    <property type="entry name" value="HLA CLASS II HISTOCOMPATIBILITY ANTIGEN, DRB1 BETA CHAIN"/>
    <property type="match status" value="1"/>
</dbReference>
<organism evidence="8 9">
    <name type="scientific">Umbra pygmaea</name>
    <name type="common">Eastern mudminnow</name>
    <dbReference type="NCBI Taxonomy" id="75934"/>
    <lineage>
        <taxon>Eukaryota</taxon>
        <taxon>Metazoa</taxon>
        <taxon>Chordata</taxon>
        <taxon>Craniata</taxon>
        <taxon>Vertebrata</taxon>
        <taxon>Euteleostomi</taxon>
        <taxon>Actinopterygii</taxon>
        <taxon>Neopterygii</taxon>
        <taxon>Teleostei</taxon>
        <taxon>Protacanthopterygii</taxon>
        <taxon>Esociformes</taxon>
        <taxon>Umbridae</taxon>
        <taxon>Umbra</taxon>
    </lineage>
</organism>
<evidence type="ECO:0000256" key="2">
    <source>
        <dbReference type="ARBA" id="ARBA00022692"/>
    </source>
</evidence>
<dbReference type="PANTHER" id="PTHR19944">
    <property type="entry name" value="MHC CLASS II-RELATED"/>
    <property type="match status" value="1"/>
</dbReference>
<keyword evidence="5" id="KW-0472">Membrane</keyword>
<dbReference type="EMBL" id="JAGEUA010000004">
    <property type="protein sequence ID" value="KAL0985410.1"/>
    <property type="molecule type" value="Genomic_DNA"/>
</dbReference>
<keyword evidence="9" id="KW-1185">Reference proteome</keyword>
<dbReference type="SUPFAM" id="SSF54452">
    <property type="entry name" value="MHC antigen-recognition domain"/>
    <property type="match status" value="1"/>
</dbReference>
<keyword evidence="4" id="KW-0325">Glycoprotein</keyword>